<accession>A0A3S1CL23</accession>
<organism evidence="2 3">
    <name type="scientific">Trichormus variabilis SAG 1403-4b</name>
    <dbReference type="NCBI Taxonomy" id="447716"/>
    <lineage>
        <taxon>Bacteria</taxon>
        <taxon>Bacillati</taxon>
        <taxon>Cyanobacteriota</taxon>
        <taxon>Cyanophyceae</taxon>
        <taxon>Nostocales</taxon>
        <taxon>Nostocaceae</taxon>
        <taxon>Trichormus</taxon>
    </lineage>
</organism>
<evidence type="ECO:0000313" key="3">
    <source>
        <dbReference type="Proteomes" id="UP000276103"/>
    </source>
</evidence>
<keyword evidence="3" id="KW-1185">Reference proteome</keyword>
<proteinExistence type="predicted"/>
<reference evidence="2 3" key="1">
    <citation type="journal article" date="2019" name="Genome Biol. Evol.">
        <title>Day and night: Metabolic profiles and evolutionary relationships of six axenic non-marine cyanobacteria.</title>
        <authorList>
            <person name="Will S.E."/>
            <person name="Henke P."/>
            <person name="Boedeker C."/>
            <person name="Huang S."/>
            <person name="Brinkmann H."/>
            <person name="Rohde M."/>
            <person name="Jarek M."/>
            <person name="Friedl T."/>
            <person name="Seufert S."/>
            <person name="Schumacher M."/>
            <person name="Overmann J."/>
            <person name="Neumann-Schaal M."/>
            <person name="Petersen J."/>
        </authorList>
    </citation>
    <scope>NUCLEOTIDE SEQUENCE [LARGE SCALE GENOMIC DNA]</scope>
    <source>
        <strain evidence="2 3">SAG 1403-4b</strain>
    </source>
</reference>
<gene>
    <name evidence="2" type="ORF">DSM107003_38270</name>
</gene>
<comment type="caution">
    <text evidence="2">The sequence shown here is derived from an EMBL/GenBank/DDBJ whole genome shotgun (WGS) entry which is preliminary data.</text>
</comment>
<evidence type="ECO:0000256" key="1">
    <source>
        <dbReference type="SAM" id="MobiDB-lite"/>
    </source>
</evidence>
<dbReference type="Proteomes" id="UP000276103">
    <property type="component" value="Unassembled WGS sequence"/>
</dbReference>
<feature type="region of interest" description="Disordered" evidence="1">
    <location>
        <begin position="1"/>
        <end position="23"/>
    </location>
</feature>
<evidence type="ECO:0000313" key="2">
    <source>
        <dbReference type="EMBL" id="RUS94294.1"/>
    </source>
</evidence>
<name>A0A3S1CL23_ANAVA</name>
<protein>
    <submittedName>
        <fullName evidence="2">Uncharacterized protein</fullName>
    </submittedName>
</protein>
<feature type="compositionally biased region" description="Basic and acidic residues" evidence="1">
    <location>
        <begin position="12"/>
        <end position="23"/>
    </location>
</feature>
<sequence length="74" mass="8270">MWAFIAGDAQDTETRGWGDGEMGRRGDAGKIKNYLSPVPCSLFTNYELRITNYELFSDGGGDKDFPNKLDLLAY</sequence>
<dbReference type="EMBL" id="RSCM01000014">
    <property type="protein sequence ID" value="RUS94294.1"/>
    <property type="molecule type" value="Genomic_DNA"/>
</dbReference>
<dbReference type="AlphaFoldDB" id="A0A3S1CL23"/>